<evidence type="ECO:0000313" key="8">
    <source>
        <dbReference type="EMBL" id="MEU5711694.1"/>
    </source>
</evidence>
<evidence type="ECO:0000256" key="5">
    <source>
        <dbReference type="SAM" id="MobiDB-lite"/>
    </source>
</evidence>
<feature type="region of interest" description="Disordered" evidence="5">
    <location>
        <begin position="37"/>
        <end position="68"/>
    </location>
</feature>
<dbReference type="PROSITE" id="PS50983">
    <property type="entry name" value="FE_B12_PBP"/>
    <property type="match status" value="1"/>
</dbReference>
<reference evidence="8 9" key="1">
    <citation type="submission" date="2024-06" db="EMBL/GenBank/DDBJ databases">
        <title>The Natural Products Discovery Center: Release of the First 8490 Sequenced Strains for Exploring Actinobacteria Biosynthetic Diversity.</title>
        <authorList>
            <person name="Kalkreuter E."/>
            <person name="Kautsar S.A."/>
            <person name="Yang D."/>
            <person name="Bader C.D."/>
            <person name="Teijaro C.N."/>
            <person name="Fluegel L."/>
            <person name="Davis C.M."/>
            <person name="Simpson J.R."/>
            <person name="Lauterbach L."/>
            <person name="Steele A.D."/>
            <person name="Gui C."/>
            <person name="Meng S."/>
            <person name="Li G."/>
            <person name="Viehrig K."/>
            <person name="Ye F."/>
            <person name="Su P."/>
            <person name="Kiefer A.F."/>
            <person name="Nichols A."/>
            <person name="Cepeda A.J."/>
            <person name="Yan W."/>
            <person name="Fan B."/>
            <person name="Jiang Y."/>
            <person name="Adhikari A."/>
            <person name="Zheng C.-J."/>
            <person name="Schuster L."/>
            <person name="Cowan T.M."/>
            <person name="Smanski M.J."/>
            <person name="Chevrette M.G."/>
            <person name="De Carvalho L.P.S."/>
            <person name="Shen B."/>
        </authorList>
    </citation>
    <scope>NUCLEOTIDE SEQUENCE [LARGE SCALE GENOMIC DNA]</scope>
    <source>
        <strain evidence="8 9">NPDC020594</strain>
    </source>
</reference>
<dbReference type="CDD" id="cd01146">
    <property type="entry name" value="FhuD"/>
    <property type="match status" value="1"/>
</dbReference>
<feature type="signal peptide" evidence="6">
    <location>
        <begin position="1"/>
        <end position="27"/>
    </location>
</feature>
<dbReference type="NCBIfam" id="NF008501">
    <property type="entry name" value="PRK11411.1"/>
    <property type="match status" value="1"/>
</dbReference>
<organism evidence="8 9">
    <name type="scientific">Streptomyces flaveolus</name>
    <dbReference type="NCBI Taxonomy" id="67297"/>
    <lineage>
        <taxon>Bacteria</taxon>
        <taxon>Bacillati</taxon>
        <taxon>Actinomycetota</taxon>
        <taxon>Actinomycetes</taxon>
        <taxon>Kitasatosporales</taxon>
        <taxon>Streptomycetaceae</taxon>
        <taxon>Streptomyces</taxon>
    </lineage>
</organism>
<evidence type="ECO:0000256" key="4">
    <source>
        <dbReference type="ARBA" id="ARBA00022729"/>
    </source>
</evidence>
<comment type="subcellular location">
    <subcellularLocation>
        <location evidence="1">Cell envelope</location>
    </subcellularLocation>
</comment>
<protein>
    <submittedName>
        <fullName evidence="8">Fe(3+) dicitrate ABC transporter substrate-binding protein</fullName>
    </submittedName>
</protein>
<dbReference type="EMBL" id="JBFAEG010000029">
    <property type="protein sequence ID" value="MEU5711694.1"/>
    <property type="molecule type" value="Genomic_DNA"/>
</dbReference>
<dbReference type="PANTHER" id="PTHR30532:SF29">
    <property type="entry name" value="FE(3+) DICITRATE-BINDING PERIPLASMIC PROTEIN"/>
    <property type="match status" value="1"/>
</dbReference>
<evidence type="ECO:0000256" key="6">
    <source>
        <dbReference type="SAM" id="SignalP"/>
    </source>
</evidence>
<evidence type="ECO:0000256" key="3">
    <source>
        <dbReference type="ARBA" id="ARBA00022448"/>
    </source>
</evidence>
<dbReference type="InterPro" id="IPR051313">
    <property type="entry name" value="Bact_iron-sidero_bind"/>
</dbReference>
<name>A0ABV3AIB3_9ACTN</name>
<keyword evidence="9" id="KW-1185">Reference proteome</keyword>
<evidence type="ECO:0000313" key="9">
    <source>
        <dbReference type="Proteomes" id="UP001551011"/>
    </source>
</evidence>
<gene>
    <name evidence="8" type="ORF">AB0H04_33385</name>
</gene>
<dbReference type="Gene3D" id="3.40.50.1980">
    <property type="entry name" value="Nitrogenase molybdenum iron protein domain"/>
    <property type="match status" value="2"/>
</dbReference>
<evidence type="ECO:0000256" key="1">
    <source>
        <dbReference type="ARBA" id="ARBA00004196"/>
    </source>
</evidence>
<dbReference type="RefSeq" id="WP_048910334.1">
    <property type="nucleotide sequence ID" value="NZ_JBFAEG010000029.1"/>
</dbReference>
<comment type="caution">
    <text evidence="8">The sequence shown here is derived from an EMBL/GenBank/DDBJ whole genome shotgun (WGS) entry which is preliminary data.</text>
</comment>
<accession>A0ABV3AIB3</accession>
<dbReference type="PROSITE" id="PS51257">
    <property type="entry name" value="PROKAR_LIPOPROTEIN"/>
    <property type="match status" value="1"/>
</dbReference>
<dbReference type="Proteomes" id="UP001551011">
    <property type="component" value="Unassembled WGS sequence"/>
</dbReference>
<dbReference type="PANTHER" id="PTHR30532">
    <property type="entry name" value="IRON III DICITRATE-BINDING PERIPLASMIC PROTEIN"/>
    <property type="match status" value="1"/>
</dbReference>
<evidence type="ECO:0000259" key="7">
    <source>
        <dbReference type="PROSITE" id="PS50983"/>
    </source>
</evidence>
<dbReference type="Pfam" id="PF01497">
    <property type="entry name" value="Peripla_BP_2"/>
    <property type="match status" value="1"/>
</dbReference>
<keyword evidence="4 6" id="KW-0732">Signal</keyword>
<proteinExistence type="inferred from homology"/>
<evidence type="ECO:0000256" key="2">
    <source>
        <dbReference type="ARBA" id="ARBA00008814"/>
    </source>
</evidence>
<keyword evidence="3" id="KW-0813">Transport</keyword>
<feature type="chain" id="PRO_5046593359" evidence="6">
    <location>
        <begin position="28"/>
        <end position="343"/>
    </location>
</feature>
<feature type="domain" description="Fe/B12 periplasmic-binding" evidence="7">
    <location>
        <begin position="84"/>
        <end position="343"/>
    </location>
</feature>
<dbReference type="SUPFAM" id="SSF53807">
    <property type="entry name" value="Helical backbone' metal receptor"/>
    <property type="match status" value="1"/>
</dbReference>
<comment type="similarity">
    <text evidence="2">Belongs to the bacterial solute-binding protein 8 family.</text>
</comment>
<sequence length="343" mass="36262">MPRALSPRPPRRSTGLLGALLTLAVFTAGCGGTAGSVAKDDGGAGGGKQAARPEARPNSASCGKDSRTIKHDLGTTTVTGKPKRVVALEFSFVDALVNAGVKPVGIADDGKPERILKPLRDAVGHYTSVGLRQSPNLQVIKSLKPDLIIADSQRDAAVYAQLRKIAPTVALASNAADYDRVMNSEVVVGEAVDACDRMTAALAEHRKTMAALKARVPSGDKRRIVFAITYDKGVSAQTQRAFAPTVLRGLGLTTVPSTDGQDATLSMTLESMVTTAPDVLFMARNTPRTLSDQWQSSELWKRIPAVKNKATYVVDGSVWSKGRGTLAAETIAREAIEKLFPAS</sequence>
<dbReference type="InterPro" id="IPR002491">
    <property type="entry name" value="ABC_transptr_periplasmic_BD"/>
</dbReference>